<feature type="transmembrane region" description="Helical" evidence="5">
    <location>
        <begin position="55"/>
        <end position="74"/>
    </location>
</feature>
<sequence length="578" mass="60711">MKRDGDVTQTRSYLTLLEGILPIDRRTVPLDILAGVTLAALAIPEVMGYTSIARMPVVTGLYTILIPLVIFAILGSSRHLVIGADSATAAILAAGLVGTTAVAGSDEWVAMGAIVAIMAGIWLIVARFARLGFIADFLSSTVLIGFLTGVGIQVSIGQLSAMFGIDGSGVGPIQDVIADLRAISSANVATLFISAGVLAVVIGGKSISKRIPGALIAVLGSIAAGYYLDLESRGVALLGEVHGGLPPLGIPNLALGDIPPLIPISLSVFVVILAQSAATSRAYAKKHGETFSMNSDLAGLGVANLGAGLSGTFMVAGSPTKTQMVDDAGGKTQLAMVTTSLIVLIVLLFLTGPLQYMPVAALASVVFVIGVELIDARAMREIYVERPVEFWVALATAITVIIVGVEQGIILAIILSILAHTRHSYRPRNNLVAKNESGSGSTEAFPLATGKQAAPGLEIYRFTHDMYYANAETLSREVLDLIERSDPPLEWFCIDLTSVTDVDYTAAATLAQLHEELESRGIRLVFTHADDHVHHGLDVSHVTDRTGQDAYFTSTEALLRAYRREHGGGRSPAPGTTD</sequence>
<comment type="subcellular location">
    <subcellularLocation>
        <location evidence="1">Membrane</location>
        <topology evidence="1">Multi-pass membrane protein</topology>
    </subcellularLocation>
</comment>
<accession>A0A3B0SS87</accession>
<dbReference type="InterPro" id="IPR036513">
    <property type="entry name" value="STAS_dom_sf"/>
</dbReference>
<protein>
    <submittedName>
        <fullName evidence="7">Sulfate permease</fullName>
    </submittedName>
</protein>
<evidence type="ECO:0000256" key="1">
    <source>
        <dbReference type="ARBA" id="ARBA00004141"/>
    </source>
</evidence>
<reference evidence="7" key="1">
    <citation type="submission" date="2018-06" db="EMBL/GenBank/DDBJ databases">
        <authorList>
            <person name="Zhirakovskaya E."/>
        </authorList>
    </citation>
    <scope>NUCLEOTIDE SEQUENCE</scope>
</reference>
<keyword evidence="4 5" id="KW-0472">Membrane</keyword>
<feature type="transmembrane region" description="Helical" evidence="5">
    <location>
        <begin position="211"/>
        <end position="228"/>
    </location>
</feature>
<feature type="transmembrane region" description="Helical" evidence="5">
    <location>
        <begin position="261"/>
        <end position="284"/>
    </location>
</feature>
<feature type="transmembrane region" description="Helical" evidence="5">
    <location>
        <begin position="359"/>
        <end position="378"/>
    </location>
</feature>
<gene>
    <name evidence="7" type="ORF">MNBD_ACTINO01-2476</name>
</gene>
<dbReference type="PROSITE" id="PS50801">
    <property type="entry name" value="STAS"/>
    <property type="match status" value="1"/>
</dbReference>
<evidence type="ECO:0000256" key="4">
    <source>
        <dbReference type="ARBA" id="ARBA00023136"/>
    </source>
</evidence>
<feature type="transmembrane region" description="Helical" evidence="5">
    <location>
        <begin position="185"/>
        <end position="204"/>
    </location>
</feature>
<feature type="transmembrane region" description="Helical" evidence="5">
    <location>
        <begin position="390"/>
        <end position="418"/>
    </location>
</feature>
<dbReference type="EMBL" id="UOEI01000699">
    <property type="protein sequence ID" value="VAW09241.1"/>
    <property type="molecule type" value="Genomic_DNA"/>
</dbReference>
<evidence type="ECO:0000256" key="3">
    <source>
        <dbReference type="ARBA" id="ARBA00022989"/>
    </source>
</evidence>
<feature type="domain" description="STAS" evidence="6">
    <location>
        <begin position="447"/>
        <end position="562"/>
    </location>
</feature>
<keyword evidence="3 5" id="KW-1133">Transmembrane helix</keyword>
<dbReference type="InterPro" id="IPR002645">
    <property type="entry name" value="STAS_dom"/>
</dbReference>
<feature type="transmembrane region" description="Helical" evidence="5">
    <location>
        <begin position="141"/>
        <end position="165"/>
    </location>
</feature>
<dbReference type="CDD" id="cd07042">
    <property type="entry name" value="STAS_SulP_like_sulfate_transporter"/>
    <property type="match status" value="1"/>
</dbReference>
<evidence type="ECO:0000256" key="2">
    <source>
        <dbReference type="ARBA" id="ARBA00022692"/>
    </source>
</evidence>
<dbReference type="InterPro" id="IPR001902">
    <property type="entry name" value="SLC26A/SulP_fam"/>
</dbReference>
<feature type="transmembrane region" description="Helical" evidence="5">
    <location>
        <begin position="81"/>
        <end position="102"/>
    </location>
</feature>
<dbReference type="Pfam" id="PF00916">
    <property type="entry name" value="Sulfate_transp"/>
    <property type="match status" value="1"/>
</dbReference>
<dbReference type="GO" id="GO:0055085">
    <property type="term" value="P:transmembrane transport"/>
    <property type="evidence" value="ECO:0007669"/>
    <property type="project" value="InterPro"/>
</dbReference>
<organism evidence="7">
    <name type="scientific">hydrothermal vent metagenome</name>
    <dbReference type="NCBI Taxonomy" id="652676"/>
    <lineage>
        <taxon>unclassified sequences</taxon>
        <taxon>metagenomes</taxon>
        <taxon>ecological metagenomes</taxon>
    </lineage>
</organism>
<feature type="transmembrane region" description="Helical" evidence="5">
    <location>
        <begin position="334"/>
        <end position="352"/>
    </location>
</feature>
<name>A0A3B0SS87_9ZZZZ</name>
<dbReference type="InterPro" id="IPR011547">
    <property type="entry name" value="SLC26A/SulP_dom"/>
</dbReference>
<proteinExistence type="predicted"/>
<keyword evidence="2 5" id="KW-0812">Transmembrane</keyword>
<dbReference type="Gene3D" id="3.30.750.24">
    <property type="entry name" value="STAS domain"/>
    <property type="match status" value="1"/>
</dbReference>
<feature type="transmembrane region" description="Helical" evidence="5">
    <location>
        <begin position="108"/>
        <end position="129"/>
    </location>
</feature>
<dbReference type="AlphaFoldDB" id="A0A3B0SS87"/>
<feature type="transmembrane region" description="Helical" evidence="5">
    <location>
        <begin position="296"/>
        <end position="314"/>
    </location>
</feature>
<evidence type="ECO:0000259" key="6">
    <source>
        <dbReference type="PROSITE" id="PS50801"/>
    </source>
</evidence>
<dbReference type="PANTHER" id="PTHR11814">
    <property type="entry name" value="SULFATE TRANSPORTER"/>
    <property type="match status" value="1"/>
</dbReference>
<evidence type="ECO:0000313" key="7">
    <source>
        <dbReference type="EMBL" id="VAW09241.1"/>
    </source>
</evidence>
<evidence type="ECO:0000256" key="5">
    <source>
        <dbReference type="SAM" id="Phobius"/>
    </source>
</evidence>
<dbReference type="SUPFAM" id="SSF52091">
    <property type="entry name" value="SpoIIaa-like"/>
    <property type="match status" value="1"/>
</dbReference>
<dbReference type="Pfam" id="PF01740">
    <property type="entry name" value="STAS"/>
    <property type="match status" value="1"/>
</dbReference>
<dbReference type="GO" id="GO:0016020">
    <property type="term" value="C:membrane"/>
    <property type="evidence" value="ECO:0007669"/>
    <property type="project" value="UniProtKB-SubCell"/>
</dbReference>